<name>A0A7C2K1B3_9PLAN</name>
<dbReference type="EMBL" id="DSOK01000406">
    <property type="protein sequence ID" value="HEN16722.1"/>
    <property type="molecule type" value="Genomic_DNA"/>
</dbReference>
<organism evidence="3">
    <name type="scientific">Schlesneria paludicola</name>
    <dbReference type="NCBI Taxonomy" id="360056"/>
    <lineage>
        <taxon>Bacteria</taxon>
        <taxon>Pseudomonadati</taxon>
        <taxon>Planctomycetota</taxon>
        <taxon>Planctomycetia</taxon>
        <taxon>Planctomycetales</taxon>
        <taxon>Planctomycetaceae</taxon>
        <taxon>Schlesneria</taxon>
    </lineage>
</organism>
<comment type="caution">
    <text evidence="3">The sequence shown here is derived from an EMBL/GenBank/DDBJ whole genome shotgun (WGS) entry which is preliminary data.</text>
</comment>
<feature type="compositionally biased region" description="Polar residues" evidence="1">
    <location>
        <begin position="172"/>
        <end position="204"/>
    </location>
</feature>
<evidence type="ECO:0008006" key="4">
    <source>
        <dbReference type="Google" id="ProtNLM"/>
    </source>
</evidence>
<feature type="region of interest" description="Disordered" evidence="1">
    <location>
        <begin position="244"/>
        <end position="316"/>
    </location>
</feature>
<proteinExistence type="predicted"/>
<feature type="region of interest" description="Disordered" evidence="1">
    <location>
        <begin position="26"/>
        <end position="232"/>
    </location>
</feature>
<feature type="compositionally biased region" description="Low complexity" evidence="1">
    <location>
        <begin position="38"/>
        <end position="121"/>
    </location>
</feature>
<dbReference type="InterPro" id="IPR013783">
    <property type="entry name" value="Ig-like_fold"/>
</dbReference>
<reference evidence="3" key="1">
    <citation type="journal article" date="2020" name="mSystems">
        <title>Genome- and Community-Level Interaction Insights into Carbon Utilization and Element Cycling Functions of Hydrothermarchaeota in Hydrothermal Sediment.</title>
        <authorList>
            <person name="Zhou Z."/>
            <person name="Liu Y."/>
            <person name="Xu W."/>
            <person name="Pan J."/>
            <person name="Luo Z.H."/>
            <person name="Li M."/>
        </authorList>
    </citation>
    <scope>NUCLEOTIDE SEQUENCE [LARGE SCALE GENOMIC DNA]</scope>
    <source>
        <strain evidence="3">SpSt-339</strain>
    </source>
</reference>
<protein>
    <recommendedName>
        <fullName evidence="4">IPT/TIG domain-containing protein</fullName>
    </recommendedName>
</protein>
<sequence>MPLWKFSAVSTGFLSWALLTGVPAVAADKDKDKDSSKKPAASQVQSQIQQRIQSRQSTNPSSSQGSSSSSSSQSGQSRSTRGSSSSDGNSPARGQLQQQLQQRLQQSQPQGNSSSSGQPSGALRNLPNRGGQSTTDSKSSKSLQQPPGNQQLTLPPGRSPSGGALRDRLPKQGNQNQGNLPNAGGQTFTPGQRFNPGQNLSNDPAEQQLRQRLQQQLDAARQQPGKKAGDAANQDALRQRIEALKPQTGNAPGNADQIRDRLKNAPNLPQGPLQDRQPNLGNRLPNAGDRLPNIGGDRTPRLDAGKVTGKPTVPLKVDKNGLLSNLKNRPEFQDQIKLGRDRIRNPDDLKVQIDKFQKLPELQEQLKLSNLKVTDLSGAFQTRVRRNDFTQLAQTNIGKQINLNQQFNLAINGDVARQLNLNQALVAGGGWAKRSVLGPVHAGYTKAAFSWWYPGPGFYPAYCWTPVWSPWVAWTFWDYCLPIYDPRPFWCRPIFYDPCPPIVYYQYPVWQPLPVVVCGTWVDVPPAIVDQGFDLQLLAVRFVDPGHKDEQLGPRYRVWVRNNSRAAIGGPFNVTLVAANGTELAGELPQAGVTVPEMDADTVLPIDIRLPFDANRMNVLATGQPTPFTHLHVLVDSHRDLQENDEANNGAILPREDILPVDPAAFSTDVTAAAPGSLVSLAGEGFGPEPGQVIVTIDGQQAQAEIFGWYDLGVHFKLPNIPVSGATPIDLLVIRGDGAASNPVTMSLTPQQLLGEAPLPPAPER</sequence>
<dbReference type="AlphaFoldDB" id="A0A7C2K1B3"/>
<feature type="compositionally biased region" description="Basic and acidic residues" evidence="1">
    <location>
        <begin position="27"/>
        <end position="37"/>
    </location>
</feature>
<feature type="chain" id="PRO_5027828239" description="IPT/TIG domain-containing protein" evidence="2">
    <location>
        <begin position="27"/>
        <end position="765"/>
    </location>
</feature>
<dbReference type="Gene3D" id="2.60.40.10">
    <property type="entry name" value="Immunoglobulins"/>
    <property type="match status" value="1"/>
</dbReference>
<evidence type="ECO:0000256" key="2">
    <source>
        <dbReference type="SAM" id="SignalP"/>
    </source>
</evidence>
<evidence type="ECO:0000256" key="1">
    <source>
        <dbReference type="SAM" id="MobiDB-lite"/>
    </source>
</evidence>
<accession>A0A7C2K1B3</accession>
<feature type="signal peptide" evidence="2">
    <location>
        <begin position="1"/>
        <end position="26"/>
    </location>
</feature>
<feature type="compositionally biased region" description="Low complexity" evidence="1">
    <location>
        <begin position="205"/>
        <end position="223"/>
    </location>
</feature>
<keyword evidence="2" id="KW-0732">Signal</keyword>
<evidence type="ECO:0000313" key="3">
    <source>
        <dbReference type="EMBL" id="HEN16722.1"/>
    </source>
</evidence>
<feature type="compositionally biased region" description="Polar residues" evidence="1">
    <location>
        <begin position="130"/>
        <end position="153"/>
    </location>
</feature>
<gene>
    <name evidence="3" type="ORF">ENQ76_14775</name>
</gene>